<dbReference type="AlphaFoldDB" id="A0A9D0YU42"/>
<accession>A0A9D0YU42</accession>
<reference evidence="3" key="2">
    <citation type="journal article" date="2021" name="PeerJ">
        <title>Extensive microbial diversity within the chicken gut microbiome revealed by metagenomics and culture.</title>
        <authorList>
            <person name="Gilroy R."/>
            <person name="Ravi A."/>
            <person name="Getino M."/>
            <person name="Pursley I."/>
            <person name="Horton D.L."/>
            <person name="Alikhan N.F."/>
            <person name="Baker D."/>
            <person name="Gharbi K."/>
            <person name="Hall N."/>
            <person name="Watson M."/>
            <person name="Adriaenssens E.M."/>
            <person name="Foster-Nyarko E."/>
            <person name="Jarju S."/>
            <person name="Secka A."/>
            <person name="Antonio M."/>
            <person name="Oren A."/>
            <person name="Chaudhuri R.R."/>
            <person name="La Ragione R."/>
            <person name="Hildebrand F."/>
            <person name="Pallen M.J."/>
        </authorList>
    </citation>
    <scope>NUCLEOTIDE SEQUENCE</scope>
    <source>
        <strain evidence="3">ChiGjej2B2-12916</strain>
    </source>
</reference>
<feature type="compositionally biased region" description="Basic and acidic residues" evidence="1">
    <location>
        <begin position="31"/>
        <end position="58"/>
    </location>
</feature>
<dbReference type="Proteomes" id="UP000886879">
    <property type="component" value="Unassembled WGS sequence"/>
</dbReference>
<keyword evidence="2" id="KW-0812">Transmembrane</keyword>
<gene>
    <name evidence="3" type="ORF">IAD31_04825</name>
</gene>
<evidence type="ECO:0000313" key="3">
    <source>
        <dbReference type="EMBL" id="HIQ60900.1"/>
    </source>
</evidence>
<sequence length="98" mass="11415">MARKPKKYEDDDGRVIADMSGLSRPSLFRPGRPDSRESRPPEPMEQEREERPWEDTGMSREDRRAYIWAAMKAALSMAAIYIVAFGLLIALMIWLWNE</sequence>
<keyword evidence="2" id="KW-1133">Transmembrane helix</keyword>
<evidence type="ECO:0000313" key="4">
    <source>
        <dbReference type="Proteomes" id="UP000886879"/>
    </source>
</evidence>
<protein>
    <recommendedName>
        <fullName evidence="5">Transmembrane protein</fullName>
    </recommendedName>
</protein>
<feature type="transmembrane region" description="Helical" evidence="2">
    <location>
        <begin position="73"/>
        <end position="96"/>
    </location>
</feature>
<organism evidence="3 4">
    <name type="scientific">Candidatus Enterenecus faecium</name>
    <dbReference type="NCBI Taxonomy" id="2840780"/>
    <lineage>
        <taxon>Bacteria</taxon>
        <taxon>Bacillati</taxon>
        <taxon>Bacillota</taxon>
        <taxon>Clostridia</taxon>
        <taxon>Eubacteriales</taxon>
        <taxon>Candidatus Enterenecus</taxon>
    </lineage>
</organism>
<reference evidence="3" key="1">
    <citation type="submission" date="2020-10" db="EMBL/GenBank/DDBJ databases">
        <authorList>
            <person name="Gilroy R."/>
        </authorList>
    </citation>
    <scope>NUCLEOTIDE SEQUENCE</scope>
    <source>
        <strain evidence="3">ChiGjej2B2-12916</strain>
    </source>
</reference>
<keyword evidence="2" id="KW-0472">Membrane</keyword>
<evidence type="ECO:0000256" key="2">
    <source>
        <dbReference type="SAM" id="Phobius"/>
    </source>
</evidence>
<comment type="caution">
    <text evidence="3">The sequence shown here is derived from an EMBL/GenBank/DDBJ whole genome shotgun (WGS) entry which is preliminary data.</text>
</comment>
<dbReference type="EMBL" id="DVFO01000046">
    <property type="protein sequence ID" value="HIQ60900.1"/>
    <property type="molecule type" value="Genomic_DNA"/>
</dbReference>
<proteinExistence type="predicted"/>
<name>A0A9D0YU42_9FIRM</name>
<evidence type="ECO:0008006" key="5">
    <source>
        <dbReference type="Google" id="ProtNLM"/>
    </source>
</evidence>
<evidence type="ECO:0000256" key="1">
    <source>
        <dbReference type="SAM" id="MobiDB-lite"/>
    </source>
</evidence>
<feature type="region of interest" description="Disordered" evidence="1">
    <location>
        <begin position="1"/>
        <end position="58"/>
    </location>
</feature>